<dbReference type="GO" id="GO:0004768">
    <property type="term" value="F:stearoyl-CoA 9-desaturase activity"/>
    <property type="evidence" value="ECO:0007669"/>
    <property type="project" value="TreeGrafter"/>
</dbReference>
<evidence type="ECO:0000256" key="9">
    <source>
        <dbReference type="ARBA" id="ARBA00022989"/>
    </source>
</evidence>
<evidence type="ECO:0000313" key="19">
    <source>
        <dbReference type="Proteomes" id="UP000728032"/>
    </source>
</evidence>
<name>A0A7R9M1J7_9ACAR</name>
<feature type="transmembrane region" description="Helical" evidence="16">
    <location>
        <begin position="678"/>
        <end position="696"/>
    </location>
</feature>
<evidence type="ECO:0000256" key="6">
    <source>
        <dbReference type="ARBA" id="ARBA00022723"/>
    </source>
</evidence>
<keyword evidence="4 15" id="KW-0444">Lipid biosynthesis</keyword>
<evidence type="ECO:0000256" key="1">
    <source>
        <dbReference type="ARBA" id="ARBA00004141"/>
    </source>
</evidence>
<keyword evidence="19" id="KW-1185">Reference proteome</keyword>
<feature type="transmembrane region" description="Helical" evidence="16">
    <location>
        <begin position="716"/>
        <end position="740"/>
    </location>
</feature>
<keyword evidence="10 15" id="KW-0560">Oxidoreductase</keyword>
<evidence type="ECO:0000259" key="17">
    <source>
        <dbReference type="PROSITE" id="PS50850"/>
    </source>
</evidence>
<feature type="transmembrane region" description="Helical" evidence="16">
    <location>
        <begin position="761"/>
        <end position="794"/>
    </location>
</feature>
<dbReference type="GO" id="GO:0015293">
    <property type="term" value="F:symporter activity"/>
    <property type="evidence" value="ECO:0007669"/>
    <property type="project" value="UniProtKB-KW"/>
</dbReference>
<dbReference type="FunFam" id="1.20.1250.20:FF:000003">
    <property type="entry name" value="Solute carrier family 17 member 3"/>
    <property type="match status" value="1"/>
</dbReference>
<feature type="transmembrane region" description="Helical" evidence="16">
    <location>
        <begin position="814"/>
        <end position="838"/>
    </location>
</feature>
<feature type="domain" description="Major facilitator superfamily (MFS) profile" evidence="17">
    <location>
        <begin position="381"/>
        <end position="874"/>
    </location>
</feature>
<comment type="cofactor">
    <cofactor evidence="15">
        <name>Fe(2+)</name>
        <dbReference type="ChEBI" id="CHEBI:29033"/>
    </cofactor>
</comment>
<organism evidence="18">
    <name type="scientific">Oppiella nova</name>
    <dbReference type="NCBI Taxonomy" id="334625"/>
    <lineage>
        <taxon>Eukaryota</taxon>
        <taxon>Metazoa</taxon>
        <taxon>Ecdysozoa</taxon>
        <taxon>Arthropoda</taxon>
        <taxon>Chelicerata</taxon>
        <taxon>Arachnida</taxon>
        <taxon>Acari</taxon>
        <taxon>Acariformes</taxon>
        <taxon>Sarcoptiformes</taxon>
        <taxon>Oribatida</taxon>
        <taxon>Brachypylina</taxon>
        <taxon>Oppioidea</taxon>
        <taxon>Oppiidae</taxon>
        <taxon>Oppiella</taxon>
    </lineage>
</organism>
<feature type="transmembrane region" description="Helical" evidence="16">
    <location>
        <begin position="512"/>
        <end position="535"/>
    </location>
</feature>
<evidence type="ECO:0000256" key="8">
    <source>
        <dbReference type="ARBA" id="ARBA00022847"/>
    </source>
</evidence>
<dbReference type="Gene3D" id="1.20.1250.20">
    <property type="entry name" value="MFS general substrate transporter like domains"/>
    <property type="match status" value="2"/>
</dbReference>
<dbReference type="PROSITE" id="PS50850">
    <property type="entry name" value="MFS"/>
    <property type="match status" value="1"/>
</dbReference>
<evidence type="ECO:0000256" key="14">
    <source>
        <dbReference type="ARBA" id="ARBA00023160"/>
    </source>
</evidence>
<keyword evidence="13 16" id="KW-0472">Membrane</keyword>
<feature type="transmembrane region" description="Helical" evidence="16">
    <location>
        <begin position="90"/>
        <end position="109"/>
    </location>
</feature>
<keyword evidence="14 15" id="KW-0275">Fatty acid biosynthesis</keyword>
<keyword evidence="11" id="KW-0408">Iron</keyword>
<protein>
    <recommendedName>
        <fullName evidence="17">Major facilitator superfamily (MFS) profile domain-containing protein</fullName>
    </recommendedName>
</protein>
<dbReference type="InterPro" id="IPR036259">
    <property type="entry name" value="MFS_trans_sf"/>
</dbReference>
<dbReference type="InterPro" id="IPR011701">
    <property type="entry name" value="MFS"/>
</dbReference>
<evidence type="ECO:0000256" key="2">
    <source>
        <dbReference type="ARBA" id="ARBA00009295"/>
    </source>
</evidence>
<evidence type="ECO:0000256" key="12">
    <source>
        <dbReference type="ARBA" id="ARBA00023098"/>
    </source>
</evidence>
<accession>A0A7R9M1J7</accession>
<dbReference type="OrthoDB" id="2985014at2759"/>
<dbReference type="InterPro" id="IPR015876">
    <property type="entry name" value="Acyl-CoA_DS"/>
</dbReference>
<dbReference type="Pfam" id="PF07690">
    <property type="entry name" value="MFS_1"/>
    <property type="match status" value="2"/>
</dbReference>
<dbReference type="InterPro" id="IPR020846">
    <property type="entry name" value="MFS_dom"/>
</dbReference>
<keyword evidence="7" id="KW-0276">Fatty acid metabolism</keyword>
<comment type="domain">
    <text evidence="15">The histidine box domains are involved in binding the catalytic metal ions.</text>
</comment>
<dbReference type="PROSITE" id="PS00476">
    <property type="entry name" value="FATTY_ACID_DESATUR_1"/>
    <property type="match status" value="1"/>
</dbReference>
<dbReference type="GO" id="GO:0005789">
    <property type="term" value="C:endoplasmic reticulum membrane"/>
    <property type="evidence" value="ECO:0007669"/>
    <property type="project" value="TreeGrafter"/>
</dbReference>
<feature type="transmembrane region" description="Helical" evidence="16">
    <location>
        <begin position="58"/>
        <end position="78"/>
    </location>
</feature>
<evidence type="ECO:0000256" key="4">
    <source>
        <dbReference type="ARBA" id="ARBA00022516"/>
    </source>
</evidence>
<evidence type="ECO:0000256" key="15">
    <source>
        <dbReference type="RuleBase" id="RU000581"/>
    </source>
</evidence>
<feature type="transmembrane region" description="Helical" evidence="16">
    <location>
        <begin position="478"/>
        <end position="500"/>
    </location>
</feature>
<dbReference type="PANTHER" id="PTHR11351">
    <property type="entry name" value="ACYL-COA DESATURASE"/>
    <property type="match status" value="1"/>
</dbReference>
<keyword evidence="6" id="KW-0479">Metal-binding</keyword>
<feature type="transmembrane region" description="Helical" evidence="16">
    <location>
        <begin position="229"/>
        <end position="250"/>
    </location>
</feature>
<evidence type="ECO:0000256" key="5">
    <source>
        <dbReference type="ARBA" id="ARBA00022692"/>
    </source>
</evidence>
<feature type="transmembrane region" description="Helical" evidence="16">
    <location>
        <begin position="547"/>
        <end position="566"/>
    </location>
</feature>
<evidence type="ECO:0000256" key="11">
    <source>
        <dbReference type="ARBA" id="ARBA00023004"/>
    </source>
</evidence>
<dbReference type="GO" id="GO:0005506">
    <property type="term" value="F:iron ion binding"/>
    <property type="evidence" value="ECO:0007669"/>
    <property type="project" value="TreeGrafter"/>
</dbReference>
<feature type="transmembrane region" description="Helical" evidence="16">
    <location>
        <begin position="578"/>
        <end position="604"/>
    </location>
</feature>
<evidence type="ECO:0000256" key="7">
    <source>
        <dbReference type="ARBA" id="ARBA00022832"/>
    </source>
</evidence>
<dbReference type="EMBL" id="OC919730">
    <property type="protein sequence ID" value="CAD7651858.1"/>
    <property type="molecule type" value="Genomic_DNA"/>
</dbReference>
<feature type="transmembrane region" description="Helical" evidence="16">
    <location>
        <begin position="850"/>
        <end position="869"/>
    </location>
</feature>
<dbReference type="InterPro" id="IPR001522">
    <property type="entry name" value="FADS-1_CS"/>
</dbReference>
<feature type="transmembrane region" description="Helical" evidence="16">
    <location>
        <begin position="452"/>
        <end position="472"/>
    </location>
</feature>
<comment type="similarity">
    <text evidence="2 15">Belongs to the fatty acid desaturase type 1 family.</text>
</comment>
<keyword evidence="3" id="KW-0813">Transport</keyword>
<keyword evidence="5 15" id="KW-0812">Transmembrane</keyword>
<dbReference type="EMBL" id="CAJPVJ010004905">
    <property type="protein sequence ID" value="CAG2169042.1"/>
    <property type="molecule type" value="Genomic_DNA"/>
</dbReference>
<keyword evidence="9 16" id="KW-1133">Transmembrane helix</keyword>
<dbReference type="SUPFAM" id="SSF103473">
    <property type="entry name" value="MFS general substrate transporter"/>
    <property type="match status" value="2"/>
</dbReference>
<dbReference type="PANTHER" id="PTHR11351:SF31">
    <property type="entry name" value="DESATURASE 1, ISOFORM A-RELATED"/>
    <property type="match status" value="1"/>
</dbReference>
<evidence type="ECO:0000256" key="10">
    <source>
        <dbReference type="ARBA" id="ARBA00023002"/>
    </source>
</evidence>
<dbReference type="GO" id="GO:0006636">
    <property type="term" value="P:unsaturated fatty acid biosynthetic process"/>
    <property type="evidence" value="ECO:0007669"/>
    <property type="project" value="TreeGrafter"/>
</dbReference>
<dbReference type="Proteomes" id="UP000728032">
    <property type="component" value="Unassembled WGS sequence"/>
</dbReference>
<sequence>MPPKFGSYDYRTTDEELKSSTGTSVDTTTSSSHQHMSANYTAGETYSYKSHEIVWRNVILLSILHILAFYGWLLFVFIDELKWQTAVATFLFGLFSSSLGITAGAHRLWSHRSYKAKWPLRLLLAFANTMALQNDIYEWSRDHRVHHKFSETNADPHNANRGFFFSHMGWLLLKKHKDVREKGASVDMSDIWDDPIIRFQRRFYVPLIILIWGVIPTLVPYYVWNERLWYAFLGCVCFRYVYVLHCTWLVNSLAHLEGNRPYDRHIGPRENNSVIYFAFGEGYHNYHHTFPWDYSASEFGWKSNFNLTTLLIKFFEWCGLAYDLKKPSHNLVRGRQERTGDGSDNKLVRVGVIRDWILGVGFRKRMSLPVSLSECWDVWAVVYSMSCDPISVLLSLQWLMRNNVNKSDVISNYKGQYQWTQSVQGVILGSYFYGYTLTQFCGTFADRFGAKWMVGLGVFLPAIFNAFIPMVADIHYTLVVVLRVLIGAFHGVVFSCLFSMFAKWFPQSETNLALTGIIFSGNLGGVLTMPLVGYLCKIDLLDGWPTVFYFTSFIHIFWFISWIYFVSNKPEDSKRITVTNLALTGIIFSGNLGGVLTMPLVGYLCKIDLLDGWPTVFYFTSFIHIFWFISWIYFVSNKPEDSKRITVRELEYIMSDNKTSKNMRHQSIPWKDIFMSRAVWASIVSKICGSFGYYVLCTKMPTYLDTVFGMSIQTNSWFNSLFYATLCVSTLSAGPLSTWVNNKHWISLTRSRKNFQSFGMFSCCICILIIPMVGCDIVAVISLLLVGMFLFGAITGGEYACIPEYAPNYSGTVFGVSNTLASTTGFMGPQIVGLLLDYGEGSGVRHQWDIVWYLSAAIYGFGGIFFEMYGTAEPQTWALVNDESITKDLNKDNNNLKV</sequence>
<comment type="subcellular location">
    <subcellularLocation>
        <location evidence="1">Membrane</location>
        <topology evidence="1">Multi-pass membrane protein</topology>
    </subcellularLocation>
</comment>
<dbReference type="CDD" id="cd03505">
    <property type="entry name" value="Delta9-FADS-like"/>
    <property type="match status" value="1"/>
</dbReference>
<evidence type="ECO:0000256" key="16">
    <source>
        <dbReference type="SAM" id="Phobius"/>
    </source>
</evidence>
<keyword evidence="12" id="KW-0443">Lipid metabolism</keyword>
<feature type="transmembrane region" description="Helical" evidence="16">
    <location>
        <begin position="616"/>
        <end position="635"/>
    </location>
</feature>
<dbReference type="AlphaFoldDB" id="A0A7R9M1J7"/>
<feature type="transmembrane region" description="Helical" evidence="16">
    <location>
        <begin position="203"/>
        <end position="223"/>
    </location>
</feature>
<evidence type="ECO:0000256" key="13">
    <source>
        <dbReference type="ARBA" id="ARBA00023136"/>
    </source>
</evidence>
<keyword evidence="8" id="KW-0769">Symport</keyword>
<reference evidence="18" key="1">
    <citation type="submission" date="2020-11" db="EMBL/GenBank/DDBJ databases">
        <authorList>
            <person name="Tran Van P."/>
        </authorList>
    </citation>
    <scope>NUCLEOTIDE SEQUENCE</scope>
</reference>
<proteinExistence type="inferred from homology"/>
<dbReference type="PRINTS" id="PR00075">
    <property type="entry name" value="FACDDSATRASE"/>
</dbReference>
<evidence type="ECO:0000256" key="3">
    <source>
        <dbReference type="ARBA" id="ARBA00022448"/>
    </source>
</evidence>
<evidence type="ECO:0000313" key="18">
    <source>
        <dbReference type="EMBL" id="CAD7651858.1"/>
    </source>
</evidence>
<gene>
    <name evidence="18" type="ORF">ONB1V03_LOCUS8526</name>
</gene>